<feature type="transmembrane region" description="Helical" evidence="2">
    <location>
        <begin position="330"/>
        <end position="348"/>
    </location>
</feature>
<name>A0A7I7UI86_MYCPV</name>
<evidence type="ECO:0000256" key="1">
    <source>
        <dbReference type="SAM" id="MobiDB-lite"/>
    </source>
</evidence>
<sequence>MVTVGPALAGNLGADTPAPTPAPEPRRGWGVGLFVALAGLYFAVGAVLILRFNMFDPDAPSRVANAGYVVMSRHPHLSAIGFVWNPLPSMVQIPILPLSQWWPELKTHGLAGVLQSALFMAGAAVMVRRIALDRGVGTVWRWLAVGCFALQPMIIIYGASGMSEAAQIFFLLWCARHLMQWVHLQRVGDLAWAGIALGLGYLCRYEAVPAACGAALLVGVVAFRAARRSQRVNDAVMSVIIVLFPLATAFIVWALTSWVVSGELFATLSSQYGNDSQVSAAMERGGPLAEAASSDWVVIAARLLGMQPFALLAVAIAVAHSLLRRKADALVPIAVFGPVLAFAVWGQYTSATFGWFRFYLLAIPLVVCVALALWEPGTPRRWRADSAANRTGAALLCLSLTVGIPVTVAAMADERIGNQQLQFGLRSLFDEERYPPAEQWYRRLMVNDRALAEYFDRKQLPDGAVLMDTFNTWGIWLASDRPRQFLITSDYDFTAALNRPWDFGVQYIVASNPNISNADALNLRYPTLWQDGAGLGTLVHSVYGATGDERFRVYRTTGRPAVTEPTEEEINRDGATAAPDPSETDRETGADRAPARGTPGG</sequence>
<feature type="transmembrane region" description="Helical" evidence="2">
    <location>
        <begin position="207"/>
        <end position="226"/>
    </location>
</feature>
<proteinExistence type="predicted"/>
<evidence type="ECO:0000313" key="3">
    <source>
        <dbReference type="EMBL" id="BBY80583.1"/>
    </source>
</evidence>
<keyword evidence="2" id="KW-1133">Transmembrane helix</keyword>
<accession>A0A7I7UI86</accession>
<keyword evidence="2" id="KW-0472">Membrane</keyword>
<feature type="transmembrane region" description="Helical" evidence="2">
    <location>
        <begin position="108"/>
        <end position="127"/>
    </location>
</feature>
<feature type="region of interest" description="Disordered" evidence="1">
    <location>
        <begin position="557"/>
        <end position="601"/>
    </location>
</feature>
<evidence type="ECO:0000313" key="4">
    <source>
        <dbReference type="Proteomes" id="UP000467252"/>
    </source>
</evidence>
<evidence type="ECO:0008006" key="5">
    <source>
        <dbReference type="Google" id="ProtNLM"/>
    </source>
</evidence>
<dbReference type="EMBL" id="AP022599">
    <property type="protein sequence ID" value="BBY80583.1"/>
    <property type="molecule type" value="Genomic_DNA"/>
</dbReference>
<gene>
    <name evidence="3" type="ORF">MPUL_17410</name>
</gene>
<organism evidence="3 4">
    <name type="scientific">Mycolicibacterium pulveris</name>
    <name type="common">Mycobacterium pulveris</name>
    <dbReference type="NCBI Taxonomy" id="36813"/>
    <lineage>
        <taxon>Bacteria</taxon>
        <taxon>Bacillati</taxon>
        <taxon>Actinomycetota</taxon>
        <taxon>Actinomycetes</taxon>
        <taxon>Mycobacteriales</taxon>
        <taxon>Mycobacteriaceae</taxon>
        <taxon>Mycolicibacterium</taxon>
    </lineage>
</organism>
<feature type="transmembrane region" description="Helical" evidence="2">
    <location>
        <begin position="238"/>
        <end position="260"/>
    </location>
</feature>
<feature type="transmembrane region" description="Helical" evidence="2">
    <location>
        <begin position="354"/>
        <end position="373"/>
    </location>
</feature>
<dbReference type="AlphaFoldDB" id="A0A7I7UI86"/>
<reference evidence="3 4" key="1">
    <citation type="journal article" date="2019" name="Emerg. Microbes Infect.">
        <title>Comprehensive subspecies identification of 175 nontuberculous mycobacteria species based on 7547 genomic profiles.</title>
        <authorList>
            <person name="Matsumoto Y."/>
            <person name="Kinjo T."/>
            <person name="Motooka D."/>
            <person name="Nabeya D."/>
            <person name="Jung N."/>
            <person name="Uechi K."/>
            <person name="Horii T."/>
            <person name="Iida T."/>
            <person name="Fujita J."/>
            <person name="Nakamura S."/>
        </authorList>
    </citation>
    <scope>NUCLEOTIDE SEQUENCE [LARGE SCALE GENOMIC DNA]</scope>
    <source>
        <strain evidence="3 4">JCM 6370</strain>
    </source>
</reference>
<feature type="transmembrane region" description="Helical" evidence="2">
    <location>
        <begin position="139"/>
        <end position="159"/>
    </location>
</feature>
<dbReference type="Proteomes" id="UP000467252">
    <property type="component" value="Chromosome"/>
</dbReference>
<keyword evidence="4" id="KW-1185">Reference proteome</keyword>
<evidence type="ECO:0000256" key="2">
    <source>
        <dbReference type="SAM" id="Phobius"/>
    </source>
</evidence>
<feature type="transmembrane region" description="Helical" evidence="2">
    <location>
        <begin position="393"/>
        <end position="412"/>
    </location>
</feature>
<feature type="compositionally biased region" description="Basic and acidic residues" evidence="1">
    <location>
        <begin position="583"/>
        <end position="594"/>
    </location>
</feature>
<feature type="transmembrane region" description="Helical" evidence="2">
    <location>
        <begin position="296"/>
        <end position="318"/>
    </location>
</feature>
<protein>
    <recommendedName>
        <fullName evidence="5">Glycosyltransferase RgtA/B/C/D-like domain-containing protein</fullName>
    </recommendedName>
</protein>
<feature type="transmembrane region" description="Helical" evidence="2">
    <location>
        <begin position="29"/>
        <end position="52"/>
    </location>
</feature>
<keyword evidence="2" id="KW-0812">Transmembrane</keyword>